<dbReference type="SUPFAM" id="SSF109604">
    <property type="entry name" value="HD-domain/PDEase-like"/>
    <property type="match status" value="1"/>
</dbReference>
<keyword evidence="3" id="KW-1185">Reference proteome</keyword>
<dbReference type="Proteomes" id="UP000199287">
    <property type="component" value="Unassembled WGS sequence"/>
</dbReference>
<reference evidence="3" key="1">
    <citation type="submission" date="2016-10" db="EMBL/GenBank/DDBJ databases">
        <authorList>
            <person name="Varghese N."/>
            <person name="Submissions S."/>
        </authorList>
    </citation>
    <scope>NUCLEOTIDE SEQUENCE [LARGE SCALE GENOMIC DNA]</scope>
    <source>
        <strain evidence="3">Z-7934</strain>
    </source>
</reference>
<feature type="domain" description="HD-GYP" evidence="1">
    <location>
        <begin position="116"/>
        <end position="312"/>
    </location>
</feature>
<name>A0A1I3AYR0_9FIRM</name>
<dbReference type="RefSeq" id="WP_093369266.1">
    <property type="nucleotide sequence ID" value="NZ_FOQA01000001.1"/>
</dbReference>
<dbReference type="PANTHER" id="PTHR43155:SF2">
    <property type="entry name" value="CYCLIC DI-GMP PHOSPHODIESTERASE PA4108"/>
    <property type="match status" value="1"/>
</dbReference>
<dbReference type="NCBIfam" id="TIGR00277">
    <property type="entry name" value="HDIG"/>
    <property type="match status" value="1"/>
</dbReference>
<dbReference type="Pfam" id="PF13487">
    <property type="entry name" value="HD_5"/>
    <property type="match status" value="1"/>
</dbReference>
<sequence>MKKLYLSQIENGSPISHDLYNSHGAILVPKGKIMTPKLREQLLRNNIDSFSVDITGYEQVEDHYEHFDESVIREIEAVKKVYNDSFAALSSELETFKRHQHFSKATMRETAKELVESIGKYKHVYLGLEGIRRKDVYTYIHSLDVAIFMIVLGKTLTMNKNDLEQAALAGLLHDIGKTAIDDSILLKPAKLSFSEMETMKKHSEIGYDILKNKLHYPEFVARVALEHHERVDMQGYPRKLNWDHIHLFSKMAAICDVYDAITAERIYKRAMLPHDAIEYLMTIVGTHLDQALTTQFIRNIVVYPLGTRVRLNSGEIGIVVRLHDGYPTRPVVKCIENRALRDLMIDHTIFVDQVCYSEN</sequence>
<dbReference type="AlphaFoldDB" id="A0A1I3AYR0"/>
<evidence type="ECO:0000313" key="3">
    <source>
        <dbReference type="Proteomes" id="UP000199287"/>
    </source>
</evidence>
<evidence type="ECO:0000313" key="2">
    <source>
        <dbReference type="EMBL" id="SFH55248.1"/>
    </source>
</evidence>
<dbReference type="SMART" id="SM00471">
    <property type="entry name" value="HDc"/>
    <property type="match status" value="1"/>
</dbReference>
<dbReference type="EMBL" id="FOQA01000001">
    <property type="protein sequence ID" value="SFH55248.1"/>
    <property type="molecule type" value="Genomic_DNA"/>
</dbReference>
<dbReference type="Gene3D" id="1.10.3210.10">
    <property type="entry name" value="Hypothetical protein af1432"/>
    <property type="match status" value="1"/>
</dbReference>
<dbReference type="InterPro" id="IPR037522">
    <property type="entry name" value="HD_GYP_dom"/>
</dbReference>
<organism evidence="2 3">
    <name type="scientific">Tindallia magadiensis</name>
    <dbReference type="NCBI Taxonomy" id="69895"/>
    <lineage>
        <taxon>Bacteria</taxon>
        <taxon>Bacillati</taxon>
        <taxon>Bacillota</taxon>
        <taxon>Clostridia</taxon>
        <taxon>Peptostreptococcales</taxon>
        <taxon>Tindalliaceae</taxon>
        <taxon>Tindallia</taxon>
    </lineage>
</organism>
<accession>A0A1I3AYR0</accession>
<dbReference type="CDD" id="cd00077">
    <property type="entry name" value="HDc"/>
    <property type="match status" value="1"/>
</dbReference>
<dbReference type="PANTHER" id="PTHR43155">
    <property type="entry name" value="CYCLIC DI-GMP PHOSPHODIESTERASE PA4108-RELATED"/>
    <property type="match status" value="1"/>
</dbReference>
<proteinExistence type="predicted"/>
<dbReference type="STRING" id="69895.SAMN05192551_101482"/>
<dbReference type="OrthoDB" id="9804747at2"/>
<dbReference type="InterPro" id="IPR006675">
    <property type="entry name" value="HDIG_dom"/>
</dbReference>
<gene>
    <name evidence="2" type="ORF">SAMN05192551_101482</name>
</gene>
<dbReference type="InterPro" id="IPR003607">
    <property type="entry name" value="HD/PDEase_dom"/>
</dbReference>
<dbReference type="PROSITE" id="PS51832">
    <property type="entry name" value="HD_GYP"/>
    <property type="match status" value="1"/>
</dbReference>
<evidence type="ECO:0000259" key="1">
    <source>
        <dbReference type="PROSITE" id="PS51832"/>
    </source>
</evidence>
<protein>
    <submittedName>
        <fullName evidence="2">HDIG domain-containing protein</fullName>
    </submittedName>
</protein>